<reference evidence="2" key="1">
    <citation type="submission" date="2021-02" db="EMBL/GenBank/DDBJ databases">
        <authorList>
            <person name="Dougan E. K."/>
            <person name="Rhodes N."/>
            <person name="Thang M."/>
            <person name="Chan C."/>
        </authorList>
    </citation>
    <scope>NUCLEOTIDE SEQUENCE</scope>
</reference>
<dbReference type="Pfam" id="PF12893">
    <property type="entry name" value="Lumazine_bd_2"/>
    <property type="match status" value="2"/>
</dbReference>
<name>A0A813HQZ8_POLGL</name>
<feature type="chain" id="PRO_5032356656" description="SnoaL-like domain-containing protein" evidence="1">
    <location>
        <begin position="32"/>
        <end position="341"/>
    </location>
</feature>
<protein>
    <recommendedName>
        <fullName evidence="4">SnoaL-like domain-containing protein</fullName>
    </recommendedName>
</protein>
<evidence type="ECO:0000313" key="3">
    <source>
        <dbReference type="Proteomes" id="UP000626109"/>
    </source>
</evidence>
<comment type="caution">
    <text evidence="2">The sequence shown here is derived from an EMBL/GenBank/DDBJ whole genome shotgun (WGS) entry which is preliminary data.</text>
</comment>
<evidence type="ECO:0008006" key="4">
    <source>
        <dbReference type="Google" id="ProtNLM"/>
    </source>
</evidence>
<evidence type="ECO:0000313" key="2">
    <source>
        <dbReference type="EMBL" id="CAE8640624.1"/>
    </source>
</evidence>
<dbReference type="AlphaFoldDB" id="A0A813HQZ8"/>
<dbReference type="Proteomes" id="UP000626109">
    <property type="component" value="Unassembled WGS sequence"/>
</dbReference>
<sequence>MSAQGGRVRRRRAARCSLASAFVSLAVVVHGCCSHGSVTLLVPTPSRPPLAAQYSEIATALQAYFDGLHSCDVARFQEAWHPEGRLYGKAPDGTLIDRDAGEFCAGIAARDKSEHLSEHDRINTIDVLSDSCAYAKVQIAMTPSPVSSAFFSGDVLYTDFLVLHKLNCRWQIISKVFSAAPLGQASYREKLEERMGPIAGPLGESVREYFRGGHLSSPEVVAKSFHPNARLCFADASGNLTALSREAFFQRLTARPATPEDASQRFDKIVSVDKAGPDVAIVKLQIGYPPWVSRDPGFVSRPQGVLYTDVLSMMRLGPVGEGHWWIVAKSSESVPFPSGPS</sequence>
<dbReference type="Gene3D" id="3.10.450.50">
    <property type="match status" value="2"/>
</dbReference>
<proteinExistence type="predicted"/>
<dbReference type="InterPro" id="IPR039437">
    <property type="entry name" value="FrzH/put_lumazine-bd"/>
</dbReference>
<gene>
    <name evidence="2" type="ORF">PGLA2088_LOCUS2177</name>
</gene>
<keyword evidence="1" id="KW-0732">Signal</keyword>
<dbReference type="EMBL" id="CAJNNW010001731">
    <property type="protein sequence ID" value="CAE8640624.1"/>
    <property type="molecule type" value="Genomic_DNA"/>
</dbReference>
<organism evidence="2 3">
    <name type="scientific">Polarella glacialis</name>
    <name type="common">Dinoflagellate</name>
    <dbReference type="NCBI Taxonomy" id="89957"/>
    <lineage>
        <taxon>Eukaryota</taxon>
        <taxon>Sar</taxon>
        <taxon>Alveolata</taxon>
        <taxon>Dinophyceae</taxon>
        <taxon>Suessiales</taxon>
        <taxon>Suessiaceae</taxon>
        <taxon>Polarella</taxon>
    </lineage>
</organism>
<feature type="signal peptide" evidence="1">
    <location>
        <begin position="1"/>
        <end position="31"/>
    </location>
</feature>
<accession>A0A813HQZ8</accession>
<dbReference type="InterPro" id="IPR032710">
    <property type="entry name" value="NTF2-like_dom_sf"/>
</dbReference>
<evidence type="ECO:0000256" key="1">
    <source>
        <dbReference type="SAM" id="SignalP"/>
    </source>
</evidence>
<dbReference type="SUPFAM" id="SSF54427">
    <property type="entry name" value="NTF2-like"/>
    <property type="match status" value="2"/>
</dbReference>